<reference evidence="1 2" key="1">
    <citation type="submission" date="2015-07" db="EMBL/GenBank/DDBJ databases">
        <title>The genome of Melipona quadrifasciata.</title>
        <authorList>
            <person name="Pan H."/>
            <person name="Kapheim K."/>
        </authorList>
    </citation>
    <scope>NUCLEOTIDE SEQUENCE [LARGE SCALE GENOMIC DNA]</scope>
    <source>
        <strain evidence="1">0111107301</strain>
        <tissue evidence="1">Whole body</tissue>
    </source>
</reference>
<sequence>MEVGSSKYICKIEAVNRALKIPSVNYLWDKSTEVYGRVKDTNVFVHWAFNTMENLVDTMIEKSLPVAKLIEKPICTLDKTLCQGIDYVEVKLPIIQEEPEQSFVSDCLKPAVETFTNLKKGTKHKVKVIKLHTYYKVHYLRMYSWQQADRVMSTETGISILKTVDKKLCNEDAKLHHTVGRLSEFSSRISKRKEKSKRKCLIQWMVEPSVSFPNCPRRQDNGTQVRGCIYTKGMISEDLRGIVLLVRTPPPGTHTQTSLPVQNTRTASLAQPLSDTLELTR</sequence>
<keyword evidence="2" id="KW-1185">Reference proteome</keyword>
<dbReference type="AlphaFoldDB" id="A0A0M9A1J5"/>
<proteinExistence type="predicted"/>
<dbReference type="PANTHER" id="PTHR14024:SF53">
    <property type="entry name" value="LIPID STORAGE DROPLETS SURFACE-BINDING PROTEIN 2"/>
    <property type="match status" value="1"/>
</dbReference>
<dbReference type="Proteomes" id="UP000053105">
    <property type="component" value="Unassembled WGS sequence"/>
</dbReference>
<dbReference type="GO" id="GO:0005829">
    <property type="term" value="C:cytosol"/>
    <property type="evidence" value="ECO:0007669"/>
    <property type="project" value="TreeGrafter"/>
</dbReference>
<protein>
    <submittedName>
        <fullName evidence="1">Lipid storage droplets surface-binding protein 2</fullName>
    </submittedName>
</protein>
<dbReference type="OrthoDB" id="376826at2759"/>
<dbReference type="GO" id="GO:0005811">
    <property type="term" value="C:lipid droplet"/>
    <property type="evidence" value="ECO:0007669"/>
    <property type="project" value="TreeGrafter"/>
</dbReference>
<dbReference type="PANTHER" id="PTHR14024">
    <property type="entry name" value="PERILIPIN"/>
    <property type="match status" value="1"/>
</dbReference>
<name>A0A0M9A1J5_9HYME</name>
<evidence type="ECO:0000313" key="2">
    <source>
        <dbReference type="Proteomes" id="UP000053105"/>
    </source>
</evidence>
<dbReference type="GO" id="GO:0019915">
    <property type="term" value="P:lipid storage"/>
    <property type="evidence" value="ECO:0007669"/>
    <property type="project" value="TreeGrafter"/>
</dbReference>
<accession>A0A0M9A1J5</accession>
<dbReference type="EMBL" id="KQ435762">
    <property type="protein sequence ID" value="KOX75445.1"/>
    <property type="molecule type" value="Genomic_DNA"/>
</dbReference>
<dbReference type="STRING" id="166423.A0A0M9A1J5"/>
<evidence type="ECO:0000313" key="1">
    <source>
        <dbReference type="EMBL" id="KOX75445.1"/>
    </source>
</evidence>
<gene>
    <name evidence="1" type="ORF">WN51_12189</name>
</gene>
<organism evidence="1 2">
    <name type="scientific">Melipona quadrifasciata</name>
    <dbReference type="NCBI Taxonomy" id="166423"/>
    <lineage>
        <taxon>Eukaryota</taxon>
        <taxon>Metazoa</taxon>
        <taxon>Ecdysozoa</taxon>
        <taxon>Arthropoda</taxon>
        <taxon>Hexapoda</taxon>
        <taxon>Insecta</taxon>
        <taxon>Pterygota</taxon>
        <taxon>Neoptera</taxon>
        <taxon>Endopterygota</taxon>
        <taxon>Hymenoptera</taxon>
        <taxon>Apocrita</taxon>
        <taxon>Aculeata</taxon>
        <taxon>Apoidea</taxon>
        <taxon>Anthophila</taxon>
        <taxon>Apidae</taxon>
        <taxon>Melipona</taxon>
    </lineage>
</organism>
<dbReference type="GO" id="GO:0010890">
    <property type="term" value="P:positive regulation of triglyceride storage"/>
    <property type="evidence" value="ECO:0007669"/>
    <property type="project" value="TreeGrafter"/>
</dbReference>